<protein>
    <submittedName>
        <fullName evidence="2">Uncharacterized protein</fullName>
    </submittedName>
</protein>
<dbReference type="GeneID" id="94836050"/>
<feature type="coiled-coil region" evidence="1">
    <location>
        <begin position="526"/>
        <end position="645"/>
    </location>
</feature>
<dbReference type="Gene3D" id="1.20.5.1160">
    <property type="entry name" value="Vasodilator-stimulated phosphoprotein"/>
    <property type="match status" value="1"/>
</dbReference>
<reference evidence="2" key="1">
    <citation type="submission" date="2016-10" db="EMBL/GenBank/DDBJ databases">
        <authorList>
            <person name="Benchimol M."/>
            <person name="Almeida L.G."/>
            <person name="Vasconcelos A.T."/>
            <person name="Perreira-Neves A."/>
            <person name="Rosa I.A."/>
            <person name="Tasca T."/>
            <person name="Bogo M.R."/>
            <person name="de Souza W."/>
        </authorList>
    </citation>
    <scope>NUCLEOTIDE SEQUENCE [LARGE SCALE GENOMIC DNA]</scope>
    <source>
        <strain evidence="2">K</strain>
    </source>
</reference>
<dbReference type="Proteomes" id="UP000179807">
    <property type="component" value="Unassembled WGS sequence"/>
</dbReference>
<dbReference type="AlphaFoldDB" id="A0A1J4KG50"/>
<name>A0A1J4KG50_9EUKA</name>
<gene>
    <name evidence="2" type="ORF">TRFO_20353</name>
</gene>
<evidence type="ECO:0000256" key="1">
    <source>
        <dbReference type="SAM" id="Coils"/>
    </source>
</evidence>
<keyword evidence="1" id="KW-0175">Coiled coil</keyword>
<dbReference type="EMBL" id="MLAK01000613">
    <property type="protein sequence ID" value="OHT10391.1"/>
    <property type="molecule type" value="Genomic_DNA"/>
</dbReference>
<evidence type="ECO:0000313" key="2">
    <source>
        <dbReference type="EMBL" id="OHT10391.1"/>
    </source>
</evidence>
<sequence>MNNSSEFCQDLIRQFDEIDASYSNETMSDVLIHPVNQNYDIDSFLYKFNGLYMTTCTSLNSVIDYLTKNDPKASSNEMKNMTLISENNELKNEIEHLKARCKSLQSKNEKYESALFKFHRKISDETIKNETLSTQIIELKTKIETLNNAAPQIIEQKIDFEGVFQKIKQMYKSNKKENQTLINIVQRQNMIIQKYDQIVENDMKIIQSKDSICISHNGKQTNNNNNLNHHKIEPITDEIDELYTVLGAITKLSLDHAENAKQISEDSSSPIRDRIIKIFRKVIENNNKLDDKKITNNFIKEDSEVINEAQKRSLRILAVMDEELNFLQQLAKNSELQSIVFPNETKISISFKQQLIEHCTKLGEFIEKTLPRVSLNCEIDKLPHMNCFDVLNPPDIHEKVAHVYENIKSEDSREVFQLFVSEVIVSSILQKYSMECQLRLENTRKKMNEMQNAVDKTIGLKKEIKYYQDREKKMRQMLDSIFDTNPKTDFLVVFDAVLKYFQNQGENLPIISDLKTALSQTTREHSKELRDIKKKHKREIRLLQKKCNEFLKQIEVTKIEKSELQKQIEEYKTKISVSENQVRDVELFYKEKINQHSSEYETQVQELNSSIDKLRNILNEKDNKIIDLNNTVSSLKTEIMDHKKKNNELKLIAQESRNLVMTKTAELKSSYERTITTLAGKIESNASLENDYKNLTIKASNLTTENEKLRLENKTMSMQIKTSEEKWKNEKEILASQLSTQIKSAKSTYSSALSQISSYIKEFAFNFGIIENRSVALDVKDIPNLFDSISAKFQNEVKQNLSYSKFYQAMTKFESLIDIKSPENAINSIQSLIDLNESLQEQITQLQTKIQQEYAYIQRMRQHDDENTEKLVELKQWEIWAKRQIKGKIQNPEIPFDHIRRIIEEELWNTNNTLLYNNVDSENNTPVSSQQSSPIIKMKNNFANKNATLLRPRTLLPGIPPSE</sequence>
<feature type="coiled-coil region" evidence="1">
    <location>
        <begin position="685"/>
        <end position="726"/>
    </location>
</feature>
<dbReference type="VEuPathDB" id="TrichDB:TRFO_20353"/>
<dbReference type="RefSeq" id="XP_068363527.1">
    <property type="nucleotide sequence ID" value="XM_068501346.1"/>
</dbReference>
<proteinExistence type="predicted"/>
<organism evidence="2 3">
    <name type="scientific">Tritrichomonas foetus</name>
    <dbReference type="NCBI Taxonomy" id="1144522"/>
    <lineage>
        <taxon>Eukaryota</taxon>
        <taxon>Metamonada</taxon>
        <taxon>Parabasalia</taxon>
        <taxon>Tritrichomonadida</taxon>
        <taxon>Tritrichomonadidae</taxon>
        <taxon>Tritrichomonas</taxon>
    </lineage>
</organism>
<keyword evidence="3" id="KW-1185">Reference proteome</keyword>
<evidence type="ECO:0000313" key="3">
    <source>
        <dbReference type="Proteomes" id="UP000179807"/>
    </source>
</evidence>
<accession>A0A1J4KG50</accession>
<feature type="coiled-coil region" evidence="1">
    <location>
        <begin position="80"/>
        <end position="149"/>
    </location>
</feature>
<comment type="caution">
    <text evidence="2">The sequence shown here is derived from an EMBL/GenBank/DDBJ whole genome shotgun (WGS) entry which is preliminary data.</text>
</comment>